<evidence type="ECO:0000259" key="2">
    <source>
        <dbReference type="Pfam" id="PF03078"/>
    </source>
</evidence>
<feature type="compositionally biased region" description="Polar residues" evidence="1">
    <location>
        <begin position="34"/>
        <end position="48"/>
    </location>
</feature>
<feature type="compositionally biased region" description="Basic and acidic residues" evidence="1">
    <location>
        <begin position="9"/>
        <end position="30"/>
    </location>
</feature>
<feature type="region of interest" description="Disordered" evidence="1">
    <location>
        <begin position="1"/>
        <end position="133"/>
    </location>
</feature>
<feature type="compositionally biased region" description="Basic residues" evidence="1">
    <location>
        <begin position="113"/>
        <end position="122"/>
    </location>
</feature>
<name>A0A8S9LEM5_BRACR</name>
<dbReference type="InterPro" id="IPR004312">
    <property type="entry name" value="ATHILA_Orf1_C"/>
</dbReference>
<dbReference type="Pfam" id="PF03078">
    <property type="entry name" value="ATHILA"/>
    <property type="match status" value="1"/>
</dbReference>
<feature type="compositionally biased region" description="Basic and acidic residues" evidence="1">
    <location>
        <begin position="123"/>
        <end position="133"/>
    </location>
</feature>
<dbReference type="EMBL" id="QGKY02000094">
    <property type="protein sequence ID" value="KAF2604467.1"/>
    <property type="molecule type" value="Genomic_DNA"/>
</dbReference>
<sequence length="212" mass="24101">MVSRGVQMGRKDQHKIEAEKQELAKQETARTGKPLTSVSTTGGTSRQQVLAAKKSKVQEKKDGKQVATVEGVDDGGRRLALPKRSKEPKGKEVALPQVEDNEEIIEEDQAPLKKAKMSKRKKVDTERDRTKKPTESELYEHLKNGVLWHPTRFADIKIMEELEIDEDIKQMLDNMNMQSFFSMAYPTYEEVSCQFLASLEATFHTSKHVRQG</sequence>
<dbReference type="AlphaFoldDB" id="A0A8S9LEM5"/>
<dbReference type="EMBL" id="QGKW02001911">
    <property type="protein sequence ID" value="KAF2568899.1"/>
    <property type="molecule type" value="Genomic_DNA"/>
</dbReference>
<dbReference type="Proteomes" id="UP000712281">
    <property type="component" value="Unassembled WGS sequence"/>
</dbReference>
<gene>
    <name evidence="3" type="ORF">F2Q68_00025948</name>
    <name evidence="4" type="ORF">F2Q70_00026389</name>
</gene>
<reference evidence="4" key="1">
    <citation type="submission" date="2019-12" db="EMBL/GenBank/DDBJ databases">
        <title>Genome sequencing and annotation of Brassica cretica.</title>
        <authorList>
            <person name="Studholme D.J."/>
            <person name="Sarris P.F."/>
        </authorList>
    </citation>
    <scope>NUCLEOTIDE SEQUENCE</scope>
    <source>
        <strain evidence="3">PFS-001/15</strain>
        <strain evidence="4">PFS-102/07</strain>
        <tissue evidence="4">Leaf</tissue>
    </source>
</reference>
<organism evidence="4">
    <name type="scientific">Brassica cretica</name>
    <name type="common">Mustard</name>
    <dbReference type="NCBI Taxonomy" id="69181"/>
    <lineage>
        <taxon>Eukaryota</taxon>
        <taxon>Viridiplantae</taxon>
        <taxon>Streptophyta</taxon>
        <taxon>Embryophyta</taxon>
        <taxon>Tracheophyta</taxon>
        <taxon>Spermatophyta</taxon>
        <taxon>Magnoliopsida</taxon>
        <taxon>eudicotyledons</taxon>
        <taxon>Gunneridae</taxon>
        <taxon>Pentapetalae</taxon>
        <taxon>rosids</taxon>
        <taxon>malvids</taxon>
        <taxon>Brassicales</taxon>
        <taxon>Brassicaceae</taxon>
        <taxon>Brassiceae</taxon>
        <taxon>Brassica</taxon>
    </lineage>
</organism>
<feature type="compositionally biased region" description="Acidic residues" evidence="1">
    <location>
        <begin position="99"/>
        <end position="109"/>
    </location>
</feature>
<comment type="caution">
    <text evidence="4">The sequence shown here is derived from an EMBL/GenBank/DDBJ whole genome shotgun (WGS) entry which is preliminary data.</text>
</comment>
<feature type="domain" description="Arabidopsis retrotransposon Orf1 C-terminal" evidence="2">
    <location>
        <begin position="98"/>
        <end position="207"/>
    </location>
</feature>
<evidence type="ECO:0000313" key="4">
    <source>
        <dbReference type="EMBL" id="KAF2604467.1"/>
    </source>
</evidence>
<protein>
    <recommendedName>
        <fullName evidence="2">Arabidopsis retrotransposon Orf1 C-terminal domain-containing protein</fullName>
    </recommendedName>
</protein>
<evidence type="ECO:0000313" key="3">
    <source>
        <dbReference type="EMBL" id="KAF2568899.1"/>
    </source>
</evidence>
<proteinExistence type="predicted"/>
<accession>A0A8S9LEM5</accession>
<evidence type="ECO:0000256" key="1">
    <source>
        <dbReference type="SAM" id="MobiDB-lite"/>
    </source>
</evidence>